<dbReference type="OrthoDB" id="7902892at2759"/>
<evidence type="ECO:0000313" key="2">
    <source>
        <dbReference type="Proteomes" id="UP000887116"/>
    </source>
</evidence>
<sequence>MSCLLFNCENRQHLNVTFENNWITHSGLAHWPTKSLDLSSMDFYWGHMKSLAHEISVESVKDLGQECGEPKARVPLMACSKTL</sequence>
<organism evidence="1 2">
    <name type="scientific">Trichonephila clavata</name>
    <name type="common">Joro spider</name>
    <name type="synonym">Nephila clavata</name>
    <dbReference type="NCBI Taxonomy" id="2740835"/>
    <lineage>
        <taxon>Eukaryota</taxon>
        <taxon>Metazoa</taxon>
        <taxon>Ecdysozoa</taxon>
        <taxon>Arthropoda</taxon>
        <taxon>Chelicerata</taxon>
        <taxon>Arachnida</taxon>
        <taxon>Araneae</taxon>
        <taxon>Araneomorphae</taxon>
        <taxon>Entelegynae</taxon>
        <taxon>Araneoidea</taxon>
        <taxon>Nephilidae</taxon>
        <taxon>Trichonephila</taxon>
    </lineage>
</organism>
<comment type="caution">
    <text evidence="1">The sequence shown here is derived from an EMBL/GenBank/DDBJ whole genome shotgun (WGS) entry which is preliminary data.</text>
</comment>
<gene>
    <name evidence="1" type="ORF">TNCT_666191</name>
</gene>
<dbReference type="AlphaFoldDB" id="A0A8X6KXT8"/>
<reference evidence="1" key="1">
    <citation type="submission" date="2020-07" db="EMBL/GenBank/DDBJ databases">
        <title>Multicomponent nature underlies the extraordinary mechanical properties of spider dragline silk.</title>
        <authorList>
            <person name="Kono N."/>
            <person name="Nakamura H."/>
            <person name="Mori M."/>
            <person name="Yoshida Y."/>
            <person name="Ohtoshi R."/>
            <person name="Malay A.D."/>
            <person name="Moran D.A.P."/>
            <person name="Tomita M."/>
            <person name="Numata K."/>
            <person name="Arakawa K."/>
        </authorList>
    </citation>
    <scope>NUCLEOTIDE SEQUENCE</scope>
</reference>
<name>A0A8X6KXT8_TRICU</name>
<dbReference type="EMBL" id="BMAO01033571">
    <property type="protein sequence ID" value="GFQ90455.1"/>
    <property type="molecule type" value="Genomic_DNA"/>
</dbReference>
<proteinExistence type="predicted"/>
<keyword evidence="2" id="KW-1185">Reference proteome</keyword>
<accession>A0A8X6KXT8</accession>
<protein>
    <submittedName>
        <fullName evidence="1">Uncharacterized protein</fullName>
    </submittedName>
</protein>
<evidence type="ECO:0000313" key="1">
    <source>
        <dbReference type="EMBL" id="GFQ90455.1"/>
    </source>
</evidence>
<dbReference type="InterPro" id="IPR036397">
    <property type="entry name" value="RNaseH_sf"/>
</dbReference>
<dbReference type="Proteomes" id="UP000887116">
    <property type="component" value="Unassembled WGS sequence"/>
</dbReference>
<dbReference type="Gene3D" id="3.30.420.10">
    <property type="entry name" value="Ribonuclease H-like superfamily/Ribonuclease H"/>
    <property type="match status" value="1"/>
</dbReference>
<dbReference type="GO" id="GO:0003676">
    <property type="term" value="F:nucleic acid binding"/>
    <property type="evidence" value="ECO:0007669"/>
    <property type="project" value="InterPro"/>
</dbReference>